<feature type="compositionally biased region" description="Basic and acidic residues" evidence="1">
    <location>
        <begin position="1"/>
        <end position="17"/>
    </location>
</feature>
<dbReference type="EMBL" id="CAWUPB010000168">
    <property type="protein sequence ID" value="CAK7323824.1"/>
    <property type="molecule type" value="Genomic_DNA"/>
</dbReference>
<proteinExistence type="predicted"/>
<sequence>FLREGRFSGRSESERSRVMNPSLADTRRPDIGGGSTVPPSLASAPSESAPFDPMVSEVGAAAGEWTLVSVGPKERTSVLV</sequence>
<dbReference type="Proteomes" id="UP001314170">
    <property type="component" value="Unassembled WGS sequence"/>
</dbReference>
<dbReference type="AlphaFoldDB" id="A0AAV1QS16"/>
<evidence type="ECO:0000313" key="2">
    <source>
        <dbReference type="EMBL" id="CAK7323824.1"/>
    </source>
</evidence>
<feature type="region of interest" description="Disordered" evidence="1">
    <location>
        <begin position="1"/>
        <end position="50"/>
    </location>
</feature>
<feature type="non-terminal residue" evidence="2">
    <location>
        <position position="80"/>
    </location>
</feature>
<evidence type="ECO:0000256" key="1">
    <source>
        <dbReference type="SAM" id="MobiDB-lite"/>
    </source>
</evidence>
<comment type="caution">
    <text evidence="2">The sequence shown here is derived from an EMBL/GenBank/DDBJ whole genome shotgun (WGS) entry which is preliminary data.</text>
</comment>
<organism evidence="2 3">
    <name type="scientific">Dovyalis caffra</name>
    <dbReference type="NCBI Taxonomy" id="77055"/>
    <lineage>
        <taxon>Eukaryota</taxon>
        <taxon>Viridiplantae</taxon>
        <taxon>Streptophyta</taxon>
        <taxon>Embryophyta</taxon>
        <taxon>Tracheophyta</taxon>
        <taxon>Spermatophyta</taxon>
        <taxon>Magnoliopsida</taxon>
        <taxon>eudicotyledons</taxon>
        <taxon>Gunneridae</taxon>
        <taxon>Pentapetalae</taxon>
        <taxon>rosids</taxon>
        <taxon>fabids</taxon>
        <taxon>Malpighiales</taxon>
        <taxon>Salicaceae</taxon>
        <taxon>Flacourtieae</taxon>
        <taxon>Dovyalis</taxon>
    </lineage>
</organism>
<protein>
    <submittedName>
        <fullName evidence="2">Uncharacterized protein</fullName>
    </submittedName>
</protein>
<reference evidence="2 3" key="1">
    <citation type="submission" date="2024-01" db="EMBL/GenBank/DDBJ databases">
        <authorList>
            <person name="Waweru B."/>
        </authorList>
    </citation>
    <scope>NUCLEOTIDE SEQUENCE [LARGE SCALE GENOMIC DNA]</scope>
</reference>
<name>A0AAV1QS16_9ROSI</name>
<accession>A0AAV1QS16</accession>
<feature type="compositionally biased region" description="Low complexity" evidence="1">
    <location>
        <begin position="38"/>
        <end position="50"/>
    </location>
</feature>
<keyword evidence="3" id="KW-1185">Reference proteome</keyword>
<evidence type="ECO:0000313" key="3">
    <source>
        <dbReference type="Proteomes" id="UP001314170"/>
    </source>
</evidence>
<gene>
    <name evidence="2" type="ORF">DCAF_LOCUS1454</name>
</gene>
<feature type="non-terminal residue" evidence="2">
    <location>
        <position position="1"/>
    </location>
</feature>